<dbReference type="PATRIC" id="fig|706570.3.peg.2442"/>
<proteinExistence type="predicted"/>
<dbReference type="Proteomes" id="UP000186079">
    <property type="component" value="Unassembled WGS sequence"/>
</dbReference>
<evidence type="ECO:0000313" key="6">
    <source>
        <dbReference type="Proteomes" id="UP000030980"/>
    </source>
</evidence>
<dbReference type="NCBIfam" id="TIGR02276">
    <property type="entry name" value="beta_rpt_yvtn"/>
    <property type="match status" value="1"/>
</dbReference>
<keyword evidence="1 2" id="KW-0732">Signal</keyword>
<evidence type="ECO:0000256" key="1">
    <source>
        <dbReference type="ARBA" id="ARBA00022729"/>
    </source>
</evidence>
<feature type="domain" description="YNCE-like beta-propeller" evidence="3">
    <location>
        <begin position="112"/>
        <end position="210"/>
    </location>
</feature>
<organism evidence="4 6">
    <name type="scientific">Pseudomonas flexibilis</name>
    <dbReference type="NCBI Taxonomy" id="706570"/>
    <lineage>
        <taxon>Bacteria</taxon>
        <taxon>Pseudomonadati</taxon>
        <taxon>Pseudomonadota</taxon>
        <taxon>Gammaproteobacteria</taxon>
        <taxon>Pseudomonadales</taxon>
        <taxon>Pseudomonadaceae</taxon>
        <taxon>Pseudomonas</taxon>
    </lineage>
</organism>
<dbReference type="InterPro" id="IPR015943">
    <property type="entry name" value="WD40/YVTN_repeat-like_dom_sf"/>
</dbReference>
<reference evidence="4 6" key="1">
    <citation type="submission" date="2014-11" db="EMBL/GenBank/DDBJ databases">
        <title>Genome sequence of Pseudomonas tuomuerensis JCM 14085.</title>
        <authorList>
            <person name="Shin S.-K."/>
            <person name="Yi H."/>
        </authorList>
    </citation>
    <scope>NUCLEOTIDE SEQUENCE [LARGE SCALE GENOMIC DNA]</scope>
    <source>
        <strain evidence="4 6">JCM 14085</strain>
    </source>
</reference>
<dbReference type="Pfam" id="PF21783">
    <property type="entry name" value="YNCE"/>
    <property type="match status" value="1"/>
</dbReference>
<dbReference type="Gene3D" id="2.130.10.10">
    <property type="entry name" value="YVTN repeat-like/Quinoprotein amine dehydrogenase"/>
    <property type="match status" value="3"/>
</dbReference>
<keyword evidence="6" id="KW-1185">Reference proteome</keyword>
<dbReference type="InterPro" id="IPR011045">
    <property type="entry name" value="N2O_reductase_N"/>
</dbReference>
<dbReference type="RefSeq" id="WP_027591928.1">
    <property type="nucleotide sequence ID" value="NZ_FMUP01000001.1"/>
</dbReference>
<evidence type="ECO:0000256" key="2">
    <source>
        <dbReference type="SAM" id="SignalP"/>
    </source>
</evidence>
<gene>
    <name evidence="4" type="ORF">PT85_07175</name>
    <name evidence="5" type="ORF">SAMN05421672_104160</name>
</gene>
<dbReference type="STRING" id="706570.PT85_07175"/>
<accession>A0A0B3BYP4</accession>
<accession>A0A0B2D6Y8</accession>
<dbReference type="OrthoDB" id="9776991at2"/>
<evidence type="ECO:0000313" key="4">
    <source>
        <dbReference type="EMBL" id="KHO65814.1"/>
    </source>
</evidence>
<protein>
    <submittedName>
        <fullName evidence="5">40-residue YVTN family beta-propeller repeat-containing protein</fullName>
    </submittedName>
</protein>
<name>A0A0B3BYP4_9PSED</name>
<feature type="chain" id="PRO_5015034568" evidence="2">
    <location>
        <begin position="23"/>
        <end position="333"/>
    </location>
</feature>
<reference evidence="5 7" key="2">
    <citation type="submission" date="2017-01" db="EMBL/GenBank/DDBJ databases">
        <authorList>
            <person name="Mah S.A."/>
            <person name="Swanson W.J."/>
            <person name="Moy G.W."/>
            <person name="Vacquier V.D."/>
        </authorList>
    </citation>
    <scope>NUCLEOTIDE SEQUENCE [LARGE SCALE GENOMIC DNA]</scope>
    <source>
        <strain evidence="5 7">ATCC 29606</strain>
    </source>
</reference>
<dbReference type="InterPro" id="IPR048433">
    <property type="entry name" value="YNCE-like_beta-prop"/>
</dbReference>
<evidence type="ECO:0000259" key="3">
    <source>
        <dbReference type="Pfam" id="PF21783"/>
    </source>
</evidence>
<evidence type="ECO:0000313" key="5">
    <source>
        <dbReference type="EMBL" id="SIQ25030.1"/>
    </source>
</evidence>
<dbReference type="SUPFAM" id="SSF50974">
    <property type="entry name" value="Nitrous oxide reductase, N-terminal domain"/>
    <property type="match status" value="1"/>
</dbReference>
<evidence type="ECO:0000313" key="7">
    <source>
        <dbReference type="Proteomes" id="UP000186079"/>
    </source>
</evidence>
<sequence>MQSRLLALALTSALFAGTPVMAATVYVANEGAGSLTIIDEDAASTRTVALEVLPHNVDLTPDGKSLLIVGMPAGQAHGHGGHGGHDEGGRLLVLDALNPDAPAIPIAIGGHLAHVVPDASGKWVFITDADSHAVLVVDLVTRRVAERIAVGRYPHGLRLSPDGRSLAVANRDSGDVSLIDVQRRKEVARIAVGKKPVQVAFAPDGQRLFVSLSGEDAVAAVDPRQRSLLDTYPVGPGPIQLSVSPDGKQLVVANQGSAQAPGHSLSVLDARSGRLLASPEVGKGAHGVSIAEGGSRAYISNAFDASVSVVDLNSHRELTRYPTAAGPNGIVAR</sequence>
<dbReference type="EMBL" id="FTMC01000004">
    <property type="protein sequence ID" value="SIQ25030.1"/>
    <property type="molecule type" value="Genomic_DNA"/>
</dbReference>
<dbReference type="Proteomes" id="UP000030980">
    <property type="component" value="Unassembled WGS sequence"/>
</dbReference>
<dbReference type="InterPro" id="IPR051200">
    <property type="entry name" value="Host-pathogen_enzymatic-act"/>
</dbReference>
<dbReference type="PANTHER" id="PTHR47197">
    <property type="entry name" value="PROTEIN NIRF"/>
    <property type="match status" value="1"/>
</dbReference>
<feature type="signal peptide" evidence="2">
    <location>
        <begin position="1"/>
        <end position="22"/>
    </location>
</feature>
<dbReference type="AlphaFoldDB" id="A0A0B3BYP4"/>
<dbReference type="PANTHER" id="PTHR47197:SF3">
    <property type="entry name" value="DIHYDRO-HEME D1 DEHYDROGENASE"/>
    <property type="match status" value="1"/>
</dbReference>
<dbReference type="EMBL" id="JTAK01000002">
    <property type="protein sequence ID" value="KHO65814.1"/>
    <property type="molecule type" value="Genomic_DNA"/>
</dbReference>
<dbReference type="InterPro" id="IPR011964">
    <property type="entry name" value="YVTN_b-propeller_repeat"/>
</dbReference>